<dbReference type="InterPro" id="IPR003313">
    <property type="entry name" value="AraC-bd"/>
</dbReference>
<dbReference type="GO" id="GO:0003700">
    <property type="term" value="F:DNA-binding transcription factor activity"/>
    <property type="evidence" value="ECO:0007669"/>
    <property type="project" value="InterPro"/>
</dbReference>
<dbReference type="Proteomes" id="UP000290174">
    <property type="component" value="Unassembled WGS sequence"/>
</dbReference>
<dbReference type="Gene3D" id="2.60.120.10">
    <property type="entry name" value="Jelly Rolls"/>
    <property type="match status" value="1"/>
</dbReference>
<evidence type="ECO:0000313" key="5">
    <source>
        <dbReference type="EMBL" id="RXG99364.1"/>
    </source>
</evidence>
<dbReference type="SUPFAM" id="SSF46689">
    <property type="entry name" value="Homeodomain-like"/>
    <property type="match status" value="1"/>
</dbReference>
<evidence type="ECO:0000259" key="4">
    <source>
        <dbReference type="PROSITE" id="PS01124"/>
    </source>
</evidence>
<dbReference type="SUPFAM" id="SSF51182">
    <property type="entry name" value="RmlC-like cupins"/>
    <property type="match status" value="1"/>
</dbReference>
<dbReference type="AlphaFoldDB" id="A0A4Q0QSS8"/>
<keyword evidence="3" id="KW-0804">Transcription</keyword>
<dbReference type="EMBL" id="RKMK01000008">
    <property type="protein sequence ID" value="RXG99364.1"/>
    <property type="molecule type" value="Genomic_DNA"/>
</dbReference>
<dbReference type="Pfam" id="PF12833">
    <property type="entry name" value="HTH_18"/>
    <property type="match status" value="1"/>
</dbReference>
<evidence type="ECO:0000313" key="6">
    <source>
        <dbReference type="Proteomes" id="UP000290174"/>
    </source>
</evidence>
<dbReference type="GO" id="GO:0043565">
    <property type="term" value="F:sequence-specific DNA binding"/>
    <property type="evidence" value="ECO:0007669"/>
    <property type="project" value="InterPro"/>
</dbReference>
<dbReference type="PANTHER" id="PTHR43280">
    <property type="entry name" value="ARAC-FAMILY TRANSCRIPTIONAL REGULATOR"/>
    <property type="match status" value="1"/>
</dbReference>
<dbReference type="Gene3D" id="1.10.10.60">
    <property type="entry name" value="Homeodomain-like"/>
    <property type="match status" value="1"/>
</dbReference>
<dbReference type="SMART" id="SM00342">
    <property type="entry name" value="HTH_ARAC"/>
    <property type="match status" value="1"/>
</dbReference>
<dbReference type="PROSITE" id="PS01124">
    <property type="entry name" value="HTH_ARAC_FAMILY_2"/>
    <property type="match status" value="1"/>
</dbReference>
<keyword evidence="2" id="KW-0238">DNA-binding</keyword>
<reference evidence="5 6" key="1">
    <citation type="submission" date="2018-11" db="EMBL/GenBank/DDBJ databases">
        <title>Bradyrhizobium sp. nov., isolated from effective nodules of peanut in China.</title>
        <authorList>
            <person name="Li Y."/>
        </authorList>
    </citation>
    <scope>NUCLEOTIDE SEQUENCE [LARGE SCALE GENOMIC DNA]</scope>
    <source>
        <strain evidence="5 6">CCBAU 51770</strain>
    </source>
</reference>
<protein>
    <submittedName>
        <fullName evidence="5">Helix-turn-helix domain-containing protein</fullName>
    </submittedName>
</protein>
<dbReference type="CDD" id="cd06999">
    <property type="entry name" value="cupin_HpaA-like_N"/>
    <property type="match status" value="1"/>
</dbReference>
<accession>A0A4Q0QSS8</accession>
<dbReference type="Pfam" id="PF02311">
    <property type="entry name" value="AraC_binding"/>
    <property type="match status" value="1"/>
</dbReference>
<organism evidence="5 6">
    <name type="scientific">Bradyrhizobium zhanjiangense</name>
    <dbReference type="NCBI Taxonomy" id="1325107"/>
    <lineage>
        <taxon>Bacteria</taxon>
        <taxon>Pseudomonadati</taxon>
        <taxon>Pseudomonadota</taxon>
        <taxon>Alphaproteobacteria</taxon>
        <taxon>Hyphomicrobiales</taxon>
        <taxon>Nitrobacteraceae</taxon>
        <taxon>Bradyrhizobium</taxon>
    </lineage>
</organism>
<keyword evidence="1" id="KW-0805">Transcription regulation</keyword>
<dbReference type="InterPro" id="IPR047264">
    <property type="entry name" value="Cupin_HpaA-like_N"/>
</dbReference>
<feature type="domain" description="HTH araC/xylS-type" evidence="4">
    <location>
        <begin position="204"/>
        <end position="302"/>
    </location>
</feature>
<comment type="caution">
    <text evidence="5">The sequence shown here is derived from an EMBL/GenBank/DDBJ whole genome shotgun (WGS) entry which is preliminary data.</text>
</comment>
<dbReference type="InterPro" id="IPR009057">
    <property type="entry name" value="Homeodomain-like_sf"/>
</dbReference>
<dbReference type="PANTHER" id="PTHR43280:SF32">
    <property type="entry name" value="TRANSCRIPTIONAL REGULATORY PROTEIN"/>
    <property type="match status" value="1"/>
</dbReference>
<name>A0A4Q0QSS8_9BRAD</name>
<evidence type="ECO:0000256" key="1">
    <source>
        <dbReference type="ARBA" id="ARBA00023015"/>
    </source>
</evidence>
<dbReference type="InterPro" id="IPR018060">
    <property type="entry name" value="HTH_AraC"/>
</dbReference>
<dbReference type="InterPro" id="IPR014710">
    <property type="entry name" value="RmlC-like_jellyroll"/>
</dbReference>
<proteinExistence type="predicted"/>
<gene>
    <name evidence="5" type="ORF">EAS61_11765</name>
</gene>
<evidence type="ECO:0000256" key="2">
    <source>
        <dbReference type="ARBA" id="ARBA00023125"/>
    </source>
</evidence>
<sequence length="312" mass="34762">MQCSGVQLAAGRAEGTERMIPHYFLYEEAASEVEPSFLHIEPIPVRSGRHNWTIRTHTHPDHHQILVISKGGGAIEVEGASWAVAPPALIIIPALTIHAIRFKPGTDGYVITVAPPFLRSALDGDADLVDAFRLPARFLPQQIGRDIDLVGLFASLEHEFVWSAPGRRTAIKAYLQLLAVAVRRLQEQERVRPISSAREADTVIRFRELVERHFREHASLDFYARRLGVTTARLNACCRLTTGKSSLALINDRLLTEAKRNLLYSDMTVNEIGAALGYADPGYFNRFFSRNVGLSPGRFRDRLLSDMTRAAG</sequence>
<dbReference type="InterPro" id="IPR011051">
    <property type="entry name" value="RmlC_Cupin_sf"/>
</dbReference>
<evidence type="ECO:0000256" key="3">
    <source>
        <dbReference type="ARBA" id="ARBA00023163"/>
    </source>
</evidence>